<evidence type="ECO:0000313" key="1">
    <source>
        <dbReference type="EMBL" id="KAK1393004.1"/>
    </source>
</evidence>
<sequence length="162" mass="18136">MHRKKNAVLIATSLLVPARTIYPYQLLRDKDTCEPYSTIQELKHTRLWIYQKFRCKAIILDILIRGGRHDGSCIRCKDCVCAEGSNYYCAKCGRNYITPVSRWCGDRSQGPGGNKGILAVKGNRRNCDAQANIVGGQGGQQAQITIRRCEDDISALTRISTN</sequence>
<reference evidence="1" key="2">
    <citation type="submission" date="2023-05" db="EMBL/GenBank/DDBJ databases">
        <authorList>
            <person name="Schelkunov M.I."/>
        </authorList>
    </citation>
    <scope>NUCLEOTIDE SEQUENCE</scope>
    <source>
        <strain evidence="1">Hsosn_3</strain>
        <tissue evidence="1">Leaf</tissue>
    </source>
</reference>
<dbReference type="AlphaFoldDB" id="A0AAD8N1D4"/>
<organism evidence="1 2">
    <name type="scientific">Heracleum sosnowskyi</name>
    <dbReference type="NCBI Taxonomy" id="360622"/>
    <lineage>
        <taxon>Eukaryota</taxon>
        <taxon>Viridiplantae</taxon>
        <taxon>Streptophyta</taxon>
        <taxon>Embryophyta</taxon>
        <taxon>Tracheophyta</taxon>
        <taxon>Spermatophyta</taxon>
        <taxon>Magnoliopsida</taxon>
        <taxon>eudicotyledons</taxon>
        <taxon>Gunneridae</taxon>
        <taxon>Pentapetalae</taxon>
        <taxon>asterids</taxon>
        <taxon>campanulids</taxon>
        <taxon>Apiales</taxon>
        <taxon>Apiaceae</taxon>
        <taxon>Apioideae</taxon>
        <taxon>apioid superclade</taxon>
        <taxon>Tordylieae</taxon>
        <taxon>Tordyliinae</taxon>
        <taxon>Heracleum</taxon>
    </lineage>
</organism>
<gene>
    <name evidence="1" type="ORF">POM88_012060</name>
</gene>
<keyword evidence="2" id="KW-1185">Reference proteome</keyword>
<reference evidence="1" key="1">
    <citation type="submission" date="2023-02" db="EMBL/GenBank/DDBJ databases">
        <title>Genome of toxic invasive species Heracleum sosnowskyi carries increased number of genes despite the absence of recent whole-genome duplications.</title>
        <authorList>
            <person name="Schelkunov M."/>
            <person name="Shtratnikova V."/>
            <person name="Makarenko M."/>
            <person name="Klepikova A."/>
            <person name="Omelchenko D."/>
            <person name="Novikova G."/>
            <person name="Obukhova E."/>
            <person name="Bogdanov V."/>
            <person name="Penin A."/>
            <person name="Logacheva M."/>
        </authorList>
    </citation>
    <scope>NUCLEOTIDE SEQUENCE</scope>
    <source>
        <strain evidence="1">Hsosn_3</strain>
        <tissue evidence="1">Leaf</tissue>
    </source>
</reference>
<dbReference type="Proteomes" id="UP001237642">
    <property type="component" value="Unassembled WGS sequence"/>
</dbReference>
<name>A0AAD8N1D4_9APIA</name>
<protein>
    <submittedName>
        <fullName evidence="1">Uncharacterized protein</fullName>
    </submittedName>
</protein>
<accession>A0AAD8N1D4</accession>
<proteinExistence type="predicted"/>
<dbReference type="EMBL" id="JAUIZM010000003">
    <property type="protein sequence ID" value="KAK1393004.1"/>
    <property type="molecule type" value="Genomic_DNA"/>
</dbReference>
<comment type="caution">
    <text evidence="1">The sequence shown here is derived from an EMBL/GenBank/DDBJ whole genome shotgun (WGS) entry which is preliminary data.</text>
</comment>
<evidence type="ECO:0000313" key="2">
    <source>
        <dbReference type="Proteomes" id="UP001237642"/>
    </source>
</evidence>